<dbReference type="Proteomes" id="UP000053864">
    <property type="component" value="Unassembled WGS sequence"/>
</dbReference>
<sequence>NQLRDHPPSEGAWAHAGHRQRAAAASQLAPASSFEYMIMTQMAVGIRVESVPAS</sequence>
<accession>W2IY48</accession>
<proteinExistence type="predicted"/>
<organism evidence="2 5">
    <name type="scientific">Phytophthora nicotianae</name>
    <name type="common">Potato buckeye rot agent</name>
    <name type="synonym">Phytophthora parasitica</name>
    <dbReference type="NCBI Taxonomy" id="4792"/>
    <lineage>
        <taxon>Eukaryota</taxon>
        <taxon>Sar</taxon>
        <taxon>Stramenopiles</taxon>
        <taxon>Oomycota</taxon>
        <taxon>Peronosporomycetes</taxon>
        <taxon>Peronosporales</taxon>
        <taxon>Peronosporaceae</taxon>
        <taxon>Phytophthora</taxon>
    </lineage>
</organism>
<gene>
    <name evidence="4" type="ORF">L914_09509</name>
    <name evidence="1" type="ORF">L915_09640</name>
    <name evidence="2" type="ORF">L916_09541</name>
    <name evidence="3" type="ORF">L917_09470</name>
</gene>
<evidence type="ECO:0000313" key="2">
    <source>
        <dbReference type="EMBL" id="ETL39041.1"/>
    </source>
</evidence>
<dbReference type="EMBL" id="KI679939">
    <property type="protein sequence ID" value="ETL92156.1"/>
    <property type="molecule type" value="Genomic_DNA"/>
</dbReference>
<reference evidence="1" key="2">
    <citation type="submission" date="2013-11" db="EMBL/GenBank/DDBJ databases">
        <title>The Genome Sequence of Phytophthora parasitica CJ02B3.</title>
        <authorList>
            <consortium name="The Broad Institute Genomics Platform"/>
            <person name="Russ C."/>
            <person name="Tyler B."/>
            <person name="Panabieres F."/>
            <person name="Shan W."/>
            <person name="Tripathy S."/>
            <person name="Grunwald N."/>
            <person name="Machado M."/>
            <person name="Johnson C.S."/>
            <person name="Arredondo F."/>
            <person name="Hong C."/>
            <person name="Coffey M."/>
            <person name="Young S.K."/>
            <person name="Zeng Q."/>
            <person name="Gargeya S."/>
            <person name="Fitzgerald M."/>
            <person name="Abouelleil A."/>
            <person name="Alvarado L."/>
            <person name="Chapman S.B."/>
            <person name="Gainer-Dewar J."/>
            <person name="Goldberg J."/>
            <person name="Griggs A."/>
            <person name="Gujja S."/>
            <person name="Hansen M."/>
            <person name="Howarth C."/>
            <person name="Imamovic A."/>
            <person name="Ireland A."/>
            <person name="Larimer J."/>
            <person name="McCowan C."/>
            <person name="Murphy C."/>
            <person name="Pearson M."/>
            <person name="Poon T.W."/>
            <person name="Priest M."/>
            <person name="Roberts A."/>
            <person name="Saif S."/>
            <person name="Shea T."/>
            <person name="Sykes S."/>
            <person name="Wortman J."/>
            <person name="Nusbaum C."/>
            <person name="Birren B."/>
        </authorList>
    </citation>
    <scope>NUCLEOTIDE SEQUENCE [LARGE SCALE GENOMIC DNA]</scope>
    <source>
        <strain evidence="1">CJ02B3</strain>
    </source>
</reference>
<evidence type="ECO:0000313" key="3">
    <source>
        <dbReference type="EMBL" id="ETL92156.1"/>
    </source>
</evidence>
<protein>
    <submittedName>
        <fullName evidence="2">Uncharacterized protein</fullName>
    </submittedName>
</protein>
<dbReference type="EMBL" id="KI673190">
    <property type="protein sequence ID" value="ETL39041.1"/>
    <property type="molecule type" value="Genomic_DNA"/>
</dbReference>
<reference evidence="4" key="4">
    <citation type="submission" date="2013-11" db="EMBL/GenBank/DDBJ databases">
        <title>The Genome Sequence of Phytophthora parasitica IAC_01/95.</title>
        <authorList>
            <consortium name="The Broad Institute Genomics Platform"/>
            <person name="Russ C."/>
            <person name="Tyler B."/>
            <person name="Panabieres F."/>
            <person name="Shan W."/>
            <person name="Tripathy S."/>
            <person name="Grunwald N."/>
            <person name="Machado M."/>
            <person name="Johnson C.S."/>
            <person name="Arredondo F."/>
            <person name="Hong C."/>
            <person name="Coffey M."/>
            <person name="Young S.K."/>
            <person name="Zeng Q."/>
            <person name="Gargeya S."/>
            <person name="Fitzgerald M."/>
            <person name="Abouelleil A."/>
            <person name="Alvarado L."/>
            <person name="Chapman S.B."/>
            <person name="Gainer-Dewar J."/>
            <person name="Goldberg J."/>
            <person name="Griggs A."/>
            <person name="Gujja S."/>
            <person name="Hansen M."/>
            <person name="Howarth C."/>
            <person name="Imamovic A."/>
            <person name="Ireland A."/>
            <person name="Larimer J."/>
            <person name="McCowan C."/>
            <person name="Murphy C."/>
            <person name="Pearson M."/>
            <person name="Poon T.W."/>
            <person name="Priest M."/>
            <person name="Roberts A."/>
            <person name="Saif S."/>
            <person name="Shea T."/>
            <person name="Sykes S."/>
            <person name="Wortman J."/>
            <person name="Nusbaum C."/>
            <person name="Birren B."/>
        </authorList>
    </citation>
    <scope>NUCLEOTIDE SEQUENCE [LARGE SCALE GENOMIC DNA]</scope>
    <source>
        <strain evidence="4">IAC_01/95</strain>
    </source>
</reference>
<dbReference type="Proteomes" id="UP000053236">
    <property type="component" value="Unassembled WGS sequence"/>
</dbReference>
<dbReference type="EMBL" id="KI693141">
    <property type="protein sequence ID" value="ETM45456.1"/>
    <property type="molecule type" value="Genomic_DNA"/>
</dbReference>
<dbReference type="Proteomes" id="UP000054423">
    <property type="component" value="Unassembled WGS sequence"/>
</dbReference>
<name>W2IY48_PHYNI</name>
<evidence type="ECO:0000313" key="4">
    <source>
        <dbReference type="EMBL" id="ETM45456.1"/>
    </source>
</evidence>
<reference evidence="2 5" key="3">
    <citation type="submission" date="2013-11" db="EMBL/GenBank/DDBJ databases">
        <title>The Genome Sequence of Phytophthora parasitica CJ05E6.</title>
        <authorList>
            <consortium name="The Broad Institute Genomics Platform"/>
            <person name="Russ C."/>
            <person name="Tyler B."/>
            <person name="Panabieres F."/>
            <person name="Shan W."/>
            <person name="Tripathy S."/>
            <person name="Grunwald N."/>
            <person name="Machado M."/>
            <person name="Johnson C.S."/>
            <person name="Arredondo F."/>
            <person name="Hong C."/>
            <person name="Coffey M."/>
            <person name="Young S.K."/>
            <person name="Zeng Q."/>
            <person name="Gargeya S."/>
            <person name="Fitzgerald M."/>
            <person name="Abouelleil A."/>
            <person name="Alvarado L."/>
            <person name="Chapman S.B."/>
            <person name="Gainer-Dewar J."/>
            <person name="Goldberg J."/>
            <person name="Griggs A."/>
            <person name="Gujja S."/>
            <person name="Hansen M."/>
            <person name="Howarth C."/>
            <person name="Imamovic A."/>
            <person name="Ireland A."/>
            <person name="Larimer J."/>
            <person name="McCowan C."/>
            <person name="Murphy C."/>
            <person name="Pearson M."/>
            <person name="Poon T.W."/>
            <person name="Priest M."/>
            <person name="Roberts A."/>
            <person name="Saif S."/>
            <person name="Shea T."/>
            <person name="Sykes S."/>
            <person name="Wortman J."/>
            <person name="Nusbaum C."/>
            <person name="Birren B."/>
        </authorList>
    </citation>
    <scope>NUCLEOTIDE SEQUENCE [LARGE SCALE GENOMIC DNA]</scope>
    <source>
        <strain evidence="2 5">CJ05E6</strain>
    </source>
</reference>
<evidence type="ECO:0000313" key="5">
    <source>
        <dbReference type="Proteomes" id="UP000053864"/>
    </source>
</evidence>
<evidence type="ECO:0000313" key="1">
    <source>
        <dbReference type="EMBL" id="ETK85608.1"/>
    </source>
</evidence>
<dbReference type="EMBL" id="KI686545">
    <property type="protein sequence ID" value="ETK85608.1"/>
    <property type="molecule type" value="Genomic_DNA"/>
</dbReference>
<dbReference type="AlphaFoldDB" id="W2IY48"/>
<reference evidence="3" key="1">
    <citation type="submission" date="2013-11" db="EMBL/GenBank/DDBJ databases">
        <title>The Genome Sequence of Phytophthora parasitica CHvinca01.</title>
        <authorList>
            <consortium name="The Broad Institute Genomics Platform"/>
            <person name="Russ C."/>
            <person name="Tyler B."/>
            <person name="Panabieres F."/>
            <person name="Shan W."/>
            <person name="Tripathy S."/>
            <person name="Grunwald N."/>
            <person name="Machado M."/>
            <person name="Johnson C.S."/>
            <person name="Arredondo F."/>
            <person name="Hong C."/>
            <person name="Coffey M."/>
            <person name="Young S.K."/>
            <person name="Zeng Q."/>
            <person name="Gargeya S."/>
            <person name="Fitzgerald M."/>
            <person name="Abouelleil A."/>
            <person name="Alvarado L."/>
            <person name="Chapman S.B."/>
            <person name="Gainer-Dewar J."/>
            <person name="Goldberg J."/>
            <person name="Griggs A."/>
            <person name="Gujja S."/>
            <person name="Hansen M."/>
            <person name="Howarth C."/>
            <person name="Imamovic A."/>
            <person name="Ireland A."/>
            <person name="Larimer J."/>
            <person name="McCowan C."/>
            <person name="Murphy C."/>
            <person name="Pearson M."/>
            <person name="Poon T.W."/>
            <person name="Priest M."/>
            <person name="Roberts A."/>
            <person name="Saif S."/>
            <person name="Shea T."/>
            <person name="Sykes S."/>
            <person name="Wortman J."/>
            <person name="Nusbaum C."/>
            <person name="Birren B."/>
        </authorList>
    </citation>
    <scope>NUCLEOTIDE SEQUENCE [LARGE SCALE GENOMIC DNA]</scope>
    <source>
        <strain evidence="3">CHvinca01</strain>
    </source>
</reference>
<dbReference type="Proteomes" id="UP000054532">
    <property type="component" value="Unassembled WGS sequence"/>
</dbReference>
<feature type="non-terminal residue" evidence="2">
    <location>
        <position position="1"/>
    </location>
</feature>